<protein>
    <submittedName>
        <fullName evidence="1">Uncharacterized protein</fullName>
    </submittedName>
</protein>
<name>A0A0V0XUS5_TRIPS</name>
<evidence type="ECO:0000313" key="1">
    <source>
        <dbReference type="EMBL" id="KRX91735.1"/>
    </source>
</evidence>
<accession>A0A0V0XUS5</accession>
<proteinExistence type="predicted"/>
<reference evidence="1 2" key="1">
    <citation type="submission" date="2015-01" db="EMBL/GenBank/DDBJ databases">
        <title>Evolution of Trichinella species and genotypes.</title>
        <authorList>
            <person name="Korhonen P.K."/>
            <person name="Edoardo P."/>
            <person name="Giuseppe L.R."/>
            <person name="Gasser R.B."/>
        </authorList>
    </citation>
    <scope>NUCLEOTIDE SEQUENCE [LARGE SCALE GENOMIC DNA]</scope>
    <source>
        <strain evidence="1">ISS141</strain>
    </source>
</reference>
<sequence>MSTDRSQASSGPTKKERQWATVDRCWTVSSWMSRVGWDKLLPNKRIKIGFYPLCNLLVDDEVDGASRLCRKATSRKCHRVGAIKLAIVL</sequence>
<dbReference type="Proteomes" id="UP000054815">
    <property type="component" value="Unassembled WGS sequence"/>
</dbReference>
<dbReference type="EMBL" id="JYDU01000129">
    <property type="protein sequence ID" value="KRX91735.1"/>
    <property type="molecule type" value="Genomic_DNA"/>
</dbReference>
<gene>
    <name evidence="1" type="ORF">T4E_5765</name>
</gene>
<comment type="caution">
    <text evidence="1">The sequence shown here is derived from an EMBL/GenBank/DDBJ whole genome shotgun (WGS) entry which is preliminary data.</text>
</comment>
<dbReference type="AlphaFoldDB" id="A0A0V0XUS5"/>
<evidence type="ECO:0000313" key="2">
    <source>
        <dbReference type="Proteomes" id="UP000054815"/>
    </source>
</evidence>
<organism evidence="1 2">
    <name type="scientific">Trichinella pseudospiralis</name>
    <name type="common">Parasitic roundworm</name>
    <dbReference type="NCBI Taxonomy" id="6337"/>
    <lineage>
        <taxon>Eukaryota</taxon>
        <taxon>Metazoa</taxon>
        <taxon>Ecdysozoa</taxon>
        <taxon>Nematoda</taxon>
        <taxon>Enoplea</taxon>
        <taxon>Dorylaimia</taxon>
        <taxon>Trichinellida</taxon>
        <taxon>Trichinellidae</taxon>
        <taxon>Trichinella</taxon>
    </lineage>
</organism>